<dbReference type="AlphaFoldDB" id="J9GS70"/>
<name>J9GS70_9ZZZZ</name>
<accession>J9GS70</accession>
<gene>
    <name evidence="1" type="ORF">EVA_00501</name>
</gene>
<reference evidence="1" key="1">
    <citation type="journal article" date="2012" name="PLoS ONE">
        <title>Gene sets for utilization of primary and secondary nutrition supplies in the distal gut of endangered iberian lynx.</title>
        <authorList>
            <person name="Alcaide M."/>
            <person name="Messina E."/>
            <person name="Richter M."/>
            <person name="Bargiela R."/>
            <person name="Peplies J."/>
            <person name="Huws S.A."/>
            <person name="Newbold C.J."/>
            <person name="Golyshin P.N."/>
            <person name="Simon M.A."/>
            <person name="Lopez G."/>
            <person name="Yakimov M.M."/>
            <person name="Ferrer M."/>
        </authorList>
    </citation>
    <scope>NUCLEOTIDE SEQUENCE</scope>
</reference>
<sequence length="58" mass="6681">MKKYIQPQTKLQIIVFESHILASSQASLNIHGQDEEVDDTNAIFSDSKDSWTNEIWDD</sequence>
<organism evidence="1">
    <name type="scientific">gut metagenome</name>
    <dbReference type="NCBI Taxonomy" id="749906"/>
    <lineage>
        <taxon>unclassified sequences</taxon>
        <taxon>metagenomes</taxon>
        <taxon>organismal metagenomes</taxon>
    </lineage>
</organism>
<evidence type="ECO:0000313" key="1">
    <source>
        <dbReference type="EMBL" id="EJX10799.1"/>
    </source>
</evidence>
<proteinExistence type="predicted"/>
<comment type="caution">
    <text evidence="1">The sequence shown here is derived from an EMBL/GenBank/DDBJ whole genome shotgun (WGS) entry which is preliminary data.</text>
</comment>
<dbReference type="EMBL" id="AMCI01000075">
    <property type="protein sequence ID" value="EJX10799.1"/>
    <property type="molecule type" value="Genomic_DNA"/>
</dbReference>
<protein>
    <submittedName>
        <fullName evidence="1">Uncharacterized protein</fullName>
    </submittedName>
</protein>